<evidence type="ECO:0008006" key="5">
    <source>
        <dbReference type="Google" id="ProtNLM"/>
    </source>
</evidence>
<dbReference type="RefSeq" id="WP_183356908.1">
    <property type="nucleotide sequence ID" value="NZ_BAABKR010000004.1"/>
</dbReference>
<feature type="region of interest" description="Disordered" evidence="1">
    <location>
        <begin position="1"/>
        <end position="37"/>
    </location>
</feature>
<accession>A0A7W5XZR1</accession>
<organism evidence="3 4">
    <name type="scientific">Garicola koreensis</name>
    <dbReference type="NCBI Taxonomy" id="1262554"/>
    <lineage>
        <taxon>Bacteria</taxon>
        <taxon>Bacillati</taxon>
        <taxon>Actinomycetota</taxon>
        <taxon>Actinomycetes</taxon>
        <taxon>Micrococcales</taxon>
        <taxon>Micrococcaceae</taxon>
        <taxon>Garicola</taxon>
    </lineage>
</organism>
<proteinExistence type="predicted"/>
<evidence type="ECO:0000313" key="4">
    <source>
        <dbReference type="Proteomes" id="UP000547528"/>
    </source>
</evidence>
<keyword evidence="2" id="KW-1133">Transmembrane helix</keyword>
<protein>
    <recommendedName>
        <fullName evidence="5">DUF4245 domain-containing protein</fullName>
    </recommendedName>
</protein>
<evidence type="ECO:0000313" key="3">
    <source>
        <dbReference type="EMBL" id="MBB3666458.1"/>
    </source>
</evidence>
<dbReference type="AlphaFoldDB" id="A0A7W5XZR1"/>
<keyword evidence="4" id="KW-1185">Reference proteome</keyword>
<keyword evidence="2" id="KW-0472">Membrane</keyword>
<evidence type="ECO:0000256" key="2">
    <source>
        <dbReference type="SAM" id="Phobius"/>
    </source>
</evidence>
<feature type="transmembrane region" description="Helical" evidence="2">
    <location>
        <begin position="44"/>
        <end position="68"/>
    </location>
</feature>
<name>A0A7W5XZR1_9MICC</name>
<reference evidence="3 4" key="1">
    <citation type="submission" date="2020-08" db="EMBL/GenBank/DDBJ databases">
        <title>Sequencing the genomes of 1000 actinobacteria strains.</title>
        <authorList>
            <person name="Klenk H.-P."/>
        </authorList>
    </citation>
    <scope>NUCLEOTIDE SEQUENCE [LARGE SCALE GENOMIC DNA]</scope>
    <source>
        <strain evidence="3 4">DSM 28238</strain>
    </source>
</reference>
<keyword evidence="2" id="KW-0812">Transmembrane</keyword>
<sequence length="229" mass="24984">MTDQKPETARAPLADEDAVGTRAQNEGADDAPTPQLTQSQAKRLLTPMMGMVITMGVLVAILAAIWFMNPEPDVTYTRDEDVPQAASWADDVAEYSPLSPDVPAEWSANYARWETRTEFGVDVWEVGYTTEAVDFVGFAQTDDANAAWVNAEVDQAPQTGTTTIAGLDFRTHQQEDRRYYVLEGQNNERDGTTVVISGDAGDAEFDLAMEAIIDSLGREVSDAADNDNP</sequence>
<dbReference type="Proteomes" id="UP000547528">
    <property type="component" value="Unassembled WGS sequence"/>
</dbReference>
<gene>
    <name evidence="3" type="ORF">FHX47_000051</name>
</gene>
<dbReference type="InterPro" id="IPR025339">
    <property type="entry name" value="DUF4245"/>
</dbReference>
<evidence type="ECO:0000256" key="1">
    <source>
        <dbReference type="SAM" id="MobiDB-lite"/>
    </source>
</evidence>
<dbReference type="EMBL" id="JACIBT010000001">
    <property type="protein sequence ID" value="MBB3666458.1"/>
    <property type="molecule type" value="Genomic_DNA"/>
</dbReference>
<comment type="caution">
    <text evidence="3">The sequence shown here is derived from an EMBL/GenBank/DDBJ whole genome shotgun (WGS) entry which is preliminary data.</text>
</comment>
<dbReference type="Pfam" id="PF14030">
    <property type="entry name" value="DUF4245"/>
    <property type="match status" value="1"/>
</dbReference>